<evidence type="ECO:0000256" key="3">
    <source>
        <dbReference type="ARBA" id="ARBA00022475"/>
    </source>
</evidence>
<reference evidence="9 10" key="1">
    <citation type="journal article" date="2000" name="Nature">
        <title>The genome sequence of the thermoacidophilic scavenger Thermoplasma acidophilum.</title>
        <authorList>
            <person name="Ruepp A."/>
            <person name="Graml W."/>
            <person name="Santos-Martinez M.L."/>
            <person name="Koretke K.K."/>
            <person name="Volker C."/>
            <person name="Mewes H.W."/>
            <person name="Frishman D."/>
            <person name="Stocker S."/>
            <person name="Lupas A.N."/>
            <person name="Baumeister W."/>
        </authorList>
    </citation>
    <scope>NUCLEOTIDE SEQUENCE [LARGE SCALE GENOMIC DNA]</scope>
    <source>
        <strain evidence="10">ATCC 25905 / DSM 1728 / JCM 9062 / NBRC 15155 / AMRC-C165</strain>
    </source>
</reference>
<gene>
    <name evidence="9" type="ordered locus">Ta1024</name>
</gene>
<organism evidence="9 10">
    <name type="scientific">Thermoplasma acidophilum (strain ATCC 25905 / DSM 1728 / JCM 9062 / NBRC 15155 / AMRC-C165)</name>
    <dbReference type="NCBI Taxonomy" id="273075"/>
    <lineage>
        <taxon>Archaea</taxon>
        <taxon>Methanobacteriati</taxon>
        <taxon>Thermoplasmatota</taxon>
        <taxon>Thermoplasmata</taxon>
        <taxon>Thermoplasmatales</taxon>
        <taxon>Thermoplasmataceae</taxon>
        <taxon>Thermoplasma</taxon>
    </lineage>
</organism>
<dbReference type="InterPro" id="IPR020846">
    <property type="entry name" value="MFS_dom"/>
</dbReference>
<accession>Q9HJE5</accession>
<feature type="transmembrane region" description="Helical" evidence="7">
    <location>
        <begin position="239"/>
        <end position="258"/>
    </location>
</feature>
<feature type="domain" description="Major facilitator superfamily (MFS) profile" evidence="8">
    <location>
        <begin position="8"/>
        <end position="467"/>
    </location>
</feature>
<feature type="transmembrane region" description="Helical" evidence="7">
    <location>
        <begin position="510"/>
        <end position="540"/>
    </location>
</feature>
<dbReference type="STRING" id="273075.gene:9572244"/>
<dbReference type="KEGG" id="tac:Ta1024"/>
<evidence type="ECO:0000256" key="4">
    <source>
        <dbReference type="ARBA" id="ARBA00022692"/>
    </source>
</evidence>
<evidence type="ECO:0000313" key="9">
    <source>
        <dbReference type="EMBL" id="CAC12153.1"/>
    </source>
</evidence>
<dbReference type="CDD" id="cd17321">
    <property type="entry name" value="MFS_MMR_MDR_like"/>
    <property type="match status" value="1"/>
</dbReference>
<evidence type="ECO:0000259" key="8">
    <source>
        <dbReference type="PROSITE" id="PS50850"/>
    </source>
</evidence>
<name>Q9HJE5_THEAC</name>
<feature type="transmembrane region" description="Helical" evidence="7">
    <location>
        <begin position="279"/>
        <end position="307"/>
    </location>
</feature>
<dbReference type="PaxDb" id="273075-Ta1024"/>
<dbReference type="EnsemblBacteria" id="CAC12153">
    <property type="protein sequence ID" value="CAC12153"/>
    <property type="gene ID" value="CAC12153"/>
</dbReference>
<keyword evidence="4 7" id="KW-0812">Transmembrane</keyword>
<sequence length="583" mass="62329">MVQYKWIALSNTSIGVMMASINSTIIMISLPAIFKGIDINPLAPQSFAYLLWILMGYNIVTATLLVTFGRLSDIYGRMRLFNYGFAVFTAGSIMLFLTPGKGNTAALELISFRLIQGIGAAFLFSNSTAILTDSFPYNERGKALGVNQVIGLSGSFLGLILGGILATINWRYVFLVSVPIGAFGTVWSFLKLRETGSLKHDRIDIAGNSLFAASLTLILIAITYGLMPYHGAPTGWSDPYVISALAIGFAMMIGFIFVELHVSSPMFNLALFKIRAFALGNLSALASAIARGGVMFMLIIFLQGIWLPIHGYSYSSVPFWAGVYMIPMTAGFLVMGPISGTLSDRFGARGLATAGMAIVAVTFVLLALLPFDFNYAEFAVLIFLMGIGNGMFAAPNTSSIMNSVPPEVRGVSSGMRSTLQNTGMTVSMGIFFTIVIVSLSIRMPSTLSSALGSVGAGVLIPYLTKLPPTSALFAAFLGYDPVHTMLSYLPPTLISSLSSSTIAAMESHTWFPYALAPALMGSLSVSFYIGAILSAFAAVLSALRGKRFINPEAMKHAEFADENTTVKSEDAKTKIPVSPGKRA</sequence>
<feature type="transmembrane region" description="Helical" evidence="7">
    <location>
        <begin position="350"/>
        <end position="369"/>
    </location>
</feature>
<dbReference type="AlphaFoldDB" id="Q9HJE5"/>
<dbReference type="GO" id="GO:0005886">
    <property type="term" value="C:plasma membrane"/>
    <property type="evidence" value="ECO:0007669"/>
    <property type="project" value="UniProtKB-SubCell"/>
</dbReference>
<evidence type="ECO:0000256" key="1">
    <source>
        <dbReference type="ARBA" id="ARBA00004651"/>
    </source>
</evidence>
<dbReference type="GO" id="GO:0022857">
    <property type="term" value="F:transmembrane transporter activity"/>
    <property type="evidence" value="ECO:0007669"/>
    <property type="project" value="InterPro"/>
</dbReference>
<feature type="transmembrane region" description="Helical" evidence="7">
    <location>
        <begin position="172"/>
        <end position="190"/>
    </location>
</feature>
<evidence type="ECO:0000313" key="10">
    <source>
        <dbReference type="Proteomes" id="UP000001024"/>
    </source>
</evidence>
<keyword evidence="6 7" id="KW-0472">Membrane</keyword>
<dbReference type="PANTHER" id="PTHR42718:SF46">
    <property type="entry name" value="BLR6921 PROTEIN"/>
    <property type="match status" value="1"/>
</dbReference>
<feature type="transmembrane region" description="Helical" evidence="7">
    <location>
        <begin position="110"/>
        <end position="132"/>
    </location>
</feature>
<dbReference type="Proteomes" id="UP000001024">
    <property type="component" value="Chromosome"/>
</dbReference>
<comment type="subcellular location">
    <subcellularLocation>
        <location evidence="1">Cell membrane</location>
        <topology evidence="1">Multi-pass membrane protein</topology>
    </subcellularLocation>
</comment>
<dbReference type="EMBL" id="AL445066">
    <property type="protein sequence ID" value="CAC12153.1"/>
    <property type="molecule type" value="Genomic_DNA"/>
</dbReference>
<dbReference type="SUPFAM" id="SSF103473">
    <property type="entry name" value="MFS general substrate transporter"/>
    <property type="match status" value="1"/>
</dbReference>
<proteinExistence type="predicted"/>
<keyword evidence="2" id="KW-0813">Transport</keyword>
<evidence type="ECO:0000256" key="7">
    <source>
        <dbReference type="SAM" id="Phobius"/>
    </source>
</evidence>
<protein>
    <submittedName>
        <fullName evidence="9">Multidrug resistance protein related protein</fullName>
    </submittedName>
</protein>
<dbReference type="RefSeq" id="WP_010901435.1">
    <property type="nucleotide sequence ID" value="NC_002578.1"/>
</dbReference>
<dbReference type="eggNOG" id="arCOG00144">
    <property type="taxonomic scope" value="Archaea"/>
</dbReference>
<keyword evidence="10" id="KW-1185">Reference proteome</keyword>
<dbReference type="Gene3D" id="1.20.1250.20">
    <property type="entry name" value="MFS general substrate transporter like domains"/>
    <property type="match status" value="2"/>
</dbReference>
<dbReference type="Pfam" id="PF07690">
    <property type="entry name" value="MFS_1"/>
    <property type="match status" value="2"/>
</dbReference>
<feature type="transmembrane region" description="Helical" evidence="7">
    <location>
        <begin position="46"/>
        <end position="68"/>
    </location>
</feature>
<dbReference type="HOGENOM" id="CLU_000960_28_3_2"/>
<dbReference type="FunCoup" id="Q9HJE5">
    <property type="interactions" value="17"/>
</dbReference>
<dbReference type="PROSITE" id="PS50850">
    <property type="entry name" value="MFS"/>
    <property type="match status" value="1"/>
</dbReference>
<feature type="transmembrane region" description="Helical" evidence="7">
    <location>
        <begin position="422"/>
        <end position="441"/>
    </location>
</feature>
<feature type="transmembrane region" description="Helical" evidence="7">
    <location>
        <begin position="210"/>
        <end position="227"/>
    </location>
</feature>
<keyword evidence="5 7" id="KW-1133">Transmembrane helix</keyword>
<evidence type="ECO:0000256" key="5">
    <source>
        <dbReference type="ARBA" id="ARBA00022989"/>
    </source>
</evidence>
<dbReference type="PANTHER" id="PTHR42718">
    <property type="entry name" value="MAJOR FACILITATOR SUPERFAMILY MULTIDRUG TRANSPORTER MFSC"/>
    <property type="match status" value="1"/>
</dbReference>
<dbReference type="InterPro" id="IPR036259">
    <property type="entry name" value="MFS_trans_sf"/>
</dbReference>
<dbReference type="OrthoDB" id="117970at2157"/>
<keyword evidence="3" id="KW-1003">Cell membrane</keyword>
<evidence type="ECO:0000256" key="2">
    <source>
        <dbReference type="ARBA" id="ARBA00022448"/>
    </source>
</evidence>
<feature type="transmembrane region" description="Helical" evidence="7">
    <location>
        <begin position="319"/>
        <end position="338"/>
    </location>
</feature>
<feature type="transmembrane region" description="Helical" evidence="7">
    <location>
        <begin position="375"/>
        <end position="394"/>
    </location>
</feature>
<dbReference type="InterPro" id="IPR011701">
    <property type="entry name" value="MFS"/>
</dbReference>
<evidence type="ECO:0000256" key="6">
    <source>
        <dbReference type="ARBA" id="ARBA00023136"/>
    </source>
</evidence>
<feature type="transmembrane region" description="Helical" evidence="7">
    <location>
        <begin position="12"/>
        <end position="34"/>
    </location>
</feature>
<dbReference type="InParanoid" id="Q9HJE5"/>
<feature type="transmembrane region" description="Helical" evidence="7">
    <location>
        <begin position="144"/>
        <end position="166"/>
    </location>
</feature>
<feature type="transmembrane region" description="Helical" evidence="7">
    <location>
        <begin position="80"/>
        <end position="98"/>
    </location>
</feature>